<evidence type="ECO:0000256" key="4">
    <source>
        <dbReference type="ARBA" id="ARBA00023242"/>
    </source>
</evidence>
<evidence type="ECO:0000259" key="9">
    <source>
        <dbReference type="Pfam" id="PF17404"/>
    </source>
</evidence>
<dbReference type="InterPro" id="IPR035369">
    <property type="entry name" value="Nrap_D4"/>
</dbReference>
<dbReference type="InterPro" id="IPR035368">
    <property type="entry name" value="Nrap_D3"/>
</dbReference>
<dbReference type="InterPro" id="IPR035367">
    <property type="entry name" value="Nrap_D2"/>
</dbReference>
<evidence type="ECO:0000256" key="6">
    <source>
        <dbReference type="SAM" id="MobiDB-lite"/>
    </source>
</evidence>
<dbReference type="FunFam" id="1.10.1410.10:FF:000020">
    <property type="entry name" value="U3 small nucleolar RNA-associated protein 22"/>
    <property type="match status" value="1"/>
</dbReference>
<dbReference type="InterPro" id="IPR005554">
    <property type="entry name" value="NOL6/Upt22"/>
</dbReference>
<dbReference type="PANTHER" id="PTHR17972">
    <property type="entry name" value="NUCLEOLAR RNA-ASSOCIATED PROTEIN"/>
    <property type="match status" value="1"/>
</dbReference>
<dbReference type="Proteomes" id="UP000000598">
    <property type="component" value="Chromosome D"/>
</dbReference>
<evidence type="ECO:0000313" key="13">
    <source>
        <dbReference type="EMBL" id="CAH00812.1"/>
    </source>
</evidence>
<dbReference type="STRING" id="284590.Q6CQS3"/>
<keyword evidence="14" id="KW-1185">Reference proteome</keyword>
<feature type="domain" description="Nrap protein" evidence="11">
    <location>
        <begin position="885"/>
        <end position="1067"/>
    </location>
</feature>
<dbReference type="GO" id="GO:0003723">
    <property type="term" value="F:RNA binding"/>
    <property type="evidence" value="ECO:0007669"/>
    <property type="project" value="UniProtKB-KW"/>
</dbReference>
<evidence type="ECO:0000259" key="12">
    <source>
        <dbReference type="Pfam" id="PF17407"/>
    </source>
</evidence>
<dbReference type="PaxDb" id="284590-Q6CQS3"/>
<keyword evidence="4 5" id="KW-0539">Nucleus</keyword>
<dbReference type="Pfam" id="PF17406">
    <property type="entry name" value="Nrap_D5"/>
    <property type="match status" value="1"/>
</dbReference>
<dbReference type="AlphaFoldDB" id="Q6CQS3"/>
<keyword evidence="5" id="KW-0698">rRNA processing</keyword>
<dbReference type="KEGG" id="kla:KLLA0_D14806g"/>
<dbReference type="InterPro" id="IPR035370">
    <property type="entry name" value="Nrap_D5"/>
</dbReference>
<dbReference type="FunCoup" id="Q6CQS3">
    <property type="interactions" value="1128"/>
</dbReference>
<name>Q6CQS3_KLULA</name>
<organism evidence="13 14">
    <name type="scientific">Kluyveromyces lactis (strain ATCC 8585 / CBS 2359 / DSM 70799 / NBRC 1267 / NRRL Y-1140 / WM37)</name>
    <name type="common">Yeast</name>
    <name type="synonym">Candida sphaerica</name>
    <dbReference type="NCBI Taxonomy" id="284590"/>
    <lineage>
        <taxon>Eukaryota</taxon>
        <taxon>Fungi</taxon>
        <taxon>Dikarya</taxon>
        <taxon>Ascomycota</taxon>
        <taxon>Saccharomycotina</taxon>
        <taxon>Saccharomycetes</taxon>
        <taxon>Saccharomycetales</taxon>
        <taxon>Saccharomycetaceae</taxon>
        <taxon>Kluyveromyces</taxon>
    </lineage>
</organism>
<dbReference type="Pfam" id="PF17404">
    <property type="entry name" value="Nrap_D3"/>
    <property type="match status" value="1"/>
</dbReference>
<evidence type="ECO:0000259" key="8">
    <source>
        <dbReference type="Pfam" id="PF17403"/>
    </source>
</evidence>
<protein>
    <recommendedName>
        <fullName evidence="5">U3 small nucleolar RNA-associated protein 22</fullName>
    </recommendedName>
</protein>
<keyword evidence="5" id="KW-0690">Ribosome biogenesis</keyword>
<dbReference type="Pfam" id="PF17403">
    <property type="entry name" value="Nrap_D2"/>
    <property type="match status" value="1"/>
</dbReference>
<dbReference type="PANTHER" id="PTHR17972:SF0">
    <property type="entry name" value="NUCLEOLAR PROTEIN 6"/>
    <property type="match status" value="1"/>
</dbReference>
<dbReference type="InterPro" id="IPR035082">
    <property type="entry name" value="Nrap_D1"/>
</dbReference>
<evidence type="ECO:0000259" key="11">
    <source>
        <dbReference type="Pfam" id="PF17406"/>
    </source>
</evidence>
<dbReference type="EMBL" id="CR382124">
    <property type="protein sequence ID" value="CAH00812.1"/>
    <property type="molecule type" value="Genomic_DNA"/>
</dbReference>
<dbReference type="Pfam" id="PF17405">
    <property type="entry name" value="Nrap_D4"/>
    <property type="match status" value="1"/>
</dbReference>
<gene>
    <name evidence="13" type="ORF">KLLA0_D14806g</name>
</gene>
<dbReference type="GO" id="GO:0006364">
    <property type="term" value="P:rRNA processing"/>
    <property type="evidence" value="ECO:0007669"/>
    <property type="project" value="UniProtKB-KW"/>
</dbReference>
<dbReference type="Gene3D" id="1.10.1410.10">
    <property type="match status" value="2"/>
</dbReference>
<dbReference type="Pfam" id="PF03813">
    <property type="entry name" value="Nrap"/>
    <property type="match status" value="1"/>
</dbReference>
<evidence type="ECO:0000256" key="1">
    <source>
        <dbReference type="ARBA" id="ARBA00004604"/>
    </source>
</evidence>
<dbReference type="InterPro" id="IPR035371">
    <property type="entry name" value="Nrap_D6"/>
</dbReference>
<dbReference type="GO" id="GO:0032545">
    <property type="term" value="C:CURI complex"/>
    <property type="evidence" value="ECO:0007669"/>
    <property type="project" value="TreeGrafter"/>
</dbReference>
<feature type="domain" description="Nrap protein" evidence="12">
    <location>
        <begin position="1069"/>
        <end position="1206"/>
    </location>
</feature>
<reference evidence="13 14" key="1">
    <citation type="journal article" date="2004" name="Nature">
        <title>Genome evolution in yeasts.</title>
        <authorList>
            <consortium name="Genolevures"/>
            <person name="Dujon B."/>
            <person name="Sherman D."/>
            <person name="Fischer G."/>
            <person name="Durrens P."/>
            <person name="Casaregola S."/>
            <person name="Lafontaine I."/>
            <person name="de Montigny J."/>
            <person name="Marck C."/>
            <person name="Neuveglise C."/>
            <person name="Talla E."/>
            <person name="Goffard N."/>
            <person name="Frangeul L."/>
            <person name="Aigle M."/>
            <person name="Anthouard V."/>
            <person name="Babour A."/>
            <person name="Barbe V."/>
            <person name="Barnay S."/>
            <person name="Blanchin S."/>
            <person name="Beckerich J.M."/>
            <person name="Beyne E."/>
            <person name="Bleykasten C."/>
            <person name="Boisrame A."/>
            <person name="Boyer J."/>
            <person name="Cattolico L."/>
            <person name="Confanioleri F."/>
            <person name="de Daruvar A."/>
            <person name="Despons L."/>
            <person name="Fabre E."/>
            <person name="Fairhead C."/>
            <person name="Ferry-Dumazet H."/>
            <person name="Groppi A."/>
            <person name="Hantraye F."/>
            <person name="Hennequin C."/>
            <person name="Jauniaux N."/>
            <person name="Joyet P."/>
            <person name="Kachouri R."/>
            <person name="Kerrest A."/>
            <person name="Koszul R."/>
            <person name="Lemaire M."/>
            <person name="Lesur I."/>
            <person name="Ma L."/>
            <person name="Muller H."/>
            <person name="Nicaud J.M."/>
            <person name="Nikolski M."/>
            <person name="Oztas S."/>
            <person name="Ozier-Kalogeropoulos O."/>
            <person name="Pellenz S."/>
            <person name="Potier S."/>
            <person name="Richard G.F."/>
            <person name="Straub M.L."/>
            <person name="Suleau A."/>
            <person name="Swennene D."/>
            <person name="Tekaia F."/>
            <person name="Wesolowski-Louvel M."/>
            <person name="Westhof E."/>
            <person name="Wirth B."/>
            <person name="Zeniou-Meyer M."/>
            <person name="Zivanovic I."/>
            <person name="Bolotin-Fukuhara M."/>
            <person name="Thierry A."/>
            <person name="Bouchier C."/>
            <person name="Caudron B."/>
            <person name="Scarpelli C."/>
            <person name="Gaillardin C."/>
            <person name="Weissenbach J."/>
            <person name="Wincker P."/>
            <person name="Souciet J.L."/>
        </authorList>
    </citation>
    <scope>NUCLEOTIDE SEQUENCE [LARGE SCALE GENOMIC DNA]</scope>
    <source>
        <strain evidence="14">ATCC 8585 / CBS 2359 / DSM 70799 / NBRC 1267 / NRRL Y-1140 / WM37</strain>
    </source>
</reference>
<dbReference type="GO" id="GO:0032040">
    <property type="term" value="C:small-subunit processome"/>
    <property type="evidence" value="ECO:0007669"/>
    <property type="project" value="TreeGrafter"/>
</dbReference>
<evidence type="ECO:0000256" key="3">
    <source>
        <dbReference type="ARBA" id="ARBA00022884"/>
    </source>
</evidence>
<comment type="subcellular location">
    <subcellularLocation>
        <location evidence="1 5">Nucleus</location>
        <location evidence="1 5">Nucleolus</location>
    </subcellularLocation>
</comment>
<feature type="compositionally biased region" description="Acidic residues" evidence="6">
    <location>
        <begin position="46"/>
        <end position="70"/>
    </location>
</feature>
<dbReference type="HOGENOM" id="CLU_003502_1_0_1"/>
<proteinExistence type="inferred from homology"/>
<evidence type="ECO:0000313" key="14">
    <source>
        <dbReference type="Proteomes" id="UP000000598"/>
    </source>
</evidence>
<feature type="domain" description="Nrap protein" evidence="7">
    <location>
        <begin position="201"/>
        <end position="345"/>
    </location>
</feature>
<dbReference type="GO" id="GO:0034456">
    <property type="term" value="C:UTP-C complex"/>
    <property type="evidence" value="ECO:0007669"/>
    <property type="project" value="TreeGrafter"/>
</dbReference>
<dbReference type="Gene3D" id="3.30.70.3030">
    <property type="match status" value="1"/>
</dbReference>
<evidence type="ECO:0000259" key="7">
    <source>
        <dbReference type="Pfam" id="PF03813"/>
    </source>
</evidence>
<comment type="similarity">
    <text evidence="2 5">Belongs to the NRAP family.</text>
</comment>
<feature type="domain" description="Nrap protein" evidence="8">
    <location>
        <begin position="348"/>
        <end position="504"/>
    </location>
</feature>
<dbReference type="FunFam" id="3.30.70.3030:FF:000002">
    <property type="entry name" value="U3 small nucleolar RNA-associated protein 22"/>
    <property type="match status" value="1"/>
</dbReference>
<accession>Q6CQS3</accession>
<evidence type="ECO:0000256" key="5">
    <source>
        <dbReference type="RuleBase" id="RU364032"/>
    </source>
</evidence>
<sequence length="1212" mass="138335">MASVKRVAPDGEKSRNGSFTKKALVKAITGSQAENDSDKTGSSSSGEEEEEREEEATASSSGEEDEEEENTHDHKAKKPKLSSQDIQIARETAELFKSNIFKLQIDELLEQVKLKDSHIVRVEKFLHKLYDMIQEVPEWTPQSLEDVEKYFHGKVVSVPFVDPKPQAKNTQYKFNYLKPDVSLIGSFGLKTAIYQPQGSAVDVLLTMPEQLFEKKDFLNFRCFHKRSVYLAYLTHHISLVLKRSQLDFLHLEYSYFNNDPLQTVLKISCKEKTSSDYNFYKTKFSINLIVGFPYNFFESKKLLPNKNCIRVGQDNETPTPFYNFSVLSSSCHEHYLKYLHKSKKQTEQFKQACILGKLWLSQRGFSSNMSHSDALGGFGNFEFATLMAALLNGGGLNGNRILLHGFSSYQLFKGVIKYLATMDLCTDGYLQFYSDYSTTATVTSSKYVEEGFQTPTIFDKTTKVNILSKMSVNSYQMLKIYAQESLLMLNDVVRDQFENMFLTNLNKIKTVKYDAYYDLDIPSINLLLSKFGPVEKISFISFENFICNKVSNIVKIALEDRIKAFEVALVNNRSTFPVTKRKVAAVPNFTSIQIKLLINPAECEKLVTKGPENTEELTNEANEFKIFWGKKASLRRFKDGSIANCCVWSTSAIESVVSSILSYVLRLHLTEDCKLINNSTSQFQQLLPLPNLPASSKTSVLNLSSYYNLKKSFDDLYKIMFELKLPLSIKSLLPIGSAFRYTSLCQPVPYAYSNPDFLQDVVIEFETSTKWPDEITSLEKAKAAFLLKIQESITQTHSEYKCYFTRDESIPYNLEIVTLNILTPEGYGFKFRVLTERDEVMYLRAINNARKELRPELEKTFLKFTAKYQAAIRHTRTLENISHSYPFYSPVVRLFKKWLDSHLLYGHLSEELIELIAIKPFVEPRPFTMPGSVENGFLKILLFLANWNWREDPLILDLVKPDEFGDQETSIGASDLDSSVLKRLSEKLTFAQFKTIQNNFQQLRKEDPQGLHTQFFVASKNDPSGILYSTGVPLPIATRLTALAKVAINLIQSHGLNKQTIELLFTPALKDYDFVIKLKIPVPLKLSSGIVNANEFKNLNEQLTEFPKDLDTMSTKMDPTYQLVKYLNMKYKNSIIFSNHRHIGVTGGKNGDKNVITGLIKPIFKKPLKFKVNMDCNVKPIDKDLVELNKDAIFHEIGAFCQELIVGFEANN</sequence>
<feature type="domain" description="Nrap protein" evidence="10">
    <location>
        <begin position="682"/>
        <end position="883"/>
    </location>
</feature>
<dbReference type="InParanoid" id="Q6CQS3"/>
<dbReference type="Gene3D" id="3.30.70.3020">
    <property type="match status" value="1"/>
</dbReference>
<keyword evidence="5" id="KW-0687">Ribonucleoprotein</keyword>
<keyword evidence="3 5" id="KW-0694">RNA-binding</keyword>
<evidence type="ECO:0000256" key="2">
    <source>
        <dbReference type="ARBA" id="ARBA00006674"/>
    </source>
</evidence>
<dbReference type="Pfam" id="PF17407">
    <property type="entry name" value="Nrap_D6"/>
    <property type="match status" value="1"/>
</dbReference>
<dbReference type="eggNOG" id="KOG2054">
    <property type="taxonomic scope" value="Eukaryota"/>
</dbReference>
<evidence type="ECO:0000259" key="10">
    <source>
        <dbReference type="Pfam" id="PF17405"/>
    </source>
</evidence>
<dbReference type="FunFam" id="1.10.1410.10:FF:000022">
    <property type="entry name" value="U3 small nucleolar RNA-associated protein 22"/>
    <property type="match status" value="1"/>
</dbReference>
<dbReference type="OMA" id="DERAHIP"/>
<feature type="region of interest" description="Disordered" evidence="6">
    <location>
        <begin position="1"/>
        <end position="83"/>
    </location>
</feature>
<feature type="domain" description="Nrap protein" evidence="9">
    <location>
        <begin position="511"/>
        <end position="669"/>
    </location>
</feature>
<dbReference type="GO" id="GO:0006409">
    <property type="term" value="P:tRNA export from nucleus"/>
    <property type="evidence" value="ECO:0007669"/>
    <property type="project" value="TreeGrafter"/>
</dbReference>